<dbReference type="EMBL" id="OU892277">
    <property type="protein sequence ID" value="CAG9760018.1"/>
    <property type="molecule type" value="Genomic_DNA"/>
</dbReference>
<dbReference type="AlphaFoldDB" id="A0A9N9MGU5"/>
<protein>
    <submittedName>
        <fullName evidence="2">Uncharacterized protein</fullName>
    </submittedName>
</protein>
<keyword evidence="3" id="KW-1185">Reference proteome</keyword>
<reference evidence="2" key="1">
    <citation type="submission" date="2022-01" db="EMBL/GenBank/DDBJ databases">
        <authorList>
            <person name="King R."/>
        </authorList>
    </citation>
    <scope>NUCLEOTIDE SEQUENCE</scope>
</reference>
<sequence length="151" mass="17287">MPTQKIFTNQQVFGSPKNVWKPNPQAAQNFPKPVPMSGISNLQKPVPMSGISHGTNRFNNQNFQLHNVENAPYYLIPNPHYAENYNNYYDYQGYGDGSNDNNYSMQNDQVDSQDFYNDPSNGQTETNEPENYDQTPIEQNFQEAEPPAEMP</sequence>
<dbReference type="Proteomes" id="UP001152799">
    <property type="component" value="Chromosome 1"/>
</dbReference>
<evidence type="ECO:0000313" key="2">
    <source>
        <dbReference type="EMBL" id="CAG9760018.1"/>
    </source>
</evidence>
<organism evidence="2 3">
    <name type="scientific">Ceutorhynchus assimilis</name>
    <name type="common">cabbage seed weevil</name>
    <dbReference type="NCBI Taxonomy" id="467358"/>
    <lineage>
        <taxon>Eukaryota</taxon>
        <taxon>Metazoa</taxon>
        <taxon>Ecdysozoa</taxon>
        <taxon>Arthropoda</taxon>
        <taxon>Hexapoda</taxon>
        <taxon>Insecta</taxon>
        <taxon>Pterygota</taxon>
        <taxon>Neoptera</taxon>
        <taxon>Endopterygota</taxon>
        <taxon>Coleoptera</taxon>
        <taxon>Polyphaga</taxon>
        <taxon>Cucujiformia</taxon>
        <taxon>Curculionidae</taxon>
        <taxon>Ceutorhynchinae</taxon>
        <taxon>Ceutorhynchus</taxon>
    </lineage>
</organism>
<feature type="region of interest" description="Disordered" evidence="1">
    <location>
        <begin position="91"/>
        <end position="151"/>
    </location>
</feature>
<evidence type="ECO:0000313" key="3">
    <source>
        <dbReference type="Proteomes" id="UP001152799"/>
    </source>
</evidence>
<feature type="compositionally biased region" description="Low complexity" evidence="1">
    <location>
        <begin position="91"/>
        <end position="103"/>
    </location>
</feature>
<accession>A0A9N9MGU5</accession>
<feature type="compositionally biased region" description="Polar residues" evidence="1">
    <location>
        <begin position="104"/>
        <end position="126"/>
    </location>
</feature>
<proteinExistence type="predicted"/>
<name>A0A9N9MGU5_9CUCU</name>
<evidence type="ECO:0000256" key="1">
    <source>
        <dbReference type="SAM" id="MobiDB-lite"/>
    </source>
</evidence>
<feature type="compositionally biased region" description="Polar residues" evidence="1">
    <location>
        <begin position="132"/>
        <end position="142"/>
    </location>
</feature>
<gene>
    <name evidence="2" type="ORF">CEUTPL_LOCUS754</name>
</gene>